<dbReference type="Proteomes" id="UP000235786">
    <property type="component" value="Unassembled WGS sequence"/>
</dbReference>
<dbReference type="AlphaFoldDB" id="A0A2J6R599"/>
<protein>
    <submittedName>
        <fullName evidence="1">Uncharacterized protein</fullName>
    </submittedName>
</protein>
<evidence type="ECO:0000313" key="2">
    <source>
        <dbReference type="Proteomes" id="UP000235786"/>
    </source>
</evidence>
<evidence type="ECO:0000313" key="1">
    <source>
        <dbReference type="EMBL" id="PMD33665.1"/>
    </source>
</evidence>
<keyword evidence="2" id="KW-1185">Reference proteome</keyword>
<accession>A0A2J6R599</accession>
<gene>
    <name evidence="1" type="ORF">L207DRAFT_589222</name>
</gene>
<sequence length="174" mass="18768">MVCVVVTTRVGTFVGHVSGQVDDWQLDEDELVARELVRDGNELEVVTLLIIILDELMDGVLVEEETEPETEELLIGILDELAAKELVAGALDAEVSSELGTVGLLTDEDGLTNDEIWLEVANILVDIDAILLMLDDGDKSDEKLAVEARAGDADVPAAEEKLELSEEDGVEALL</sequence>
<organism evidence="1 2">
    <name type="scientific">Hyaloscypha variabilis (strain UAMH 11265 / GT02V1 / F)</name>
    <name type="common">Meliniomyces variabilis</name>
    <dbReference type="NCBI Taxonomy" id="1149755"/>
    <lineage>
        <taxon>Eukaryota</taxon>
        <taxon>Fungi</taxon>
        <taxon>Dikarya</taxon>
        <taxon>Ascomycota</taxon>
        <taxon>Pezizomycotina</taxon>
        <taxon>Leotiomycetes</taxon>
        <taxon>Helotiales</taxon>
        <taxon>Hyaloscyphaceae</taxon>
        <taxon>Hyaloscypha</taxon>
        <taxon>Hyaloscypha variabilis</taxon>
    </lineage>
</organism>
<proteinExistence type="predicted"/>
<name>A0A2J6R599_HYAVF</name>
<dbReference type="EMBL" id="KZ613955">
    <property type="protein sequence ID" value="PMD33665.1"/>
    <property type="molecule type" value="Genomic_DNA"/>
</dbReference>
<reference evidence="1 2" key="1">
    <citation type="submission" date="2016-04" db="EMBL/GenBank/DDBJ databases">
        <title>A degradative enzymes factory behind the ericoid mycorrhizal symbiosis.</title>
        <authorList>
            <consortium name="DOE Joint Genome Institute"/>
            <person name="Martino E."/>
            <person name="Morin E."/>
            <person name="Grelet G."/>
            <person name="Kuo A."/>
            <person name="Kohler A."/>
            <person name="Daghino S."/>
            <person name="Barry K."/>
            <person name="Choi C."/>
            <person name="Cichocki N."/>
            <person name="Clum A."/>
            <person name="Copeland A."/>
            <person name="Hainaut M."/>
            <person name="Haridas S."/>
            <person name="Labutti K."/>
            <person name="Lindquist E."/>
            <person name="Lipzen A."/>
            <person name="Khouja H.-R."/>
            <person name="Murat C."/>
            <person name="Ohm R."/>
            <person name="Olson A."/>
            <person name="Spatafora J."/>
            <person name="Veneault-Fourrey C."/>
            <person name="Henrissat B."/>
            <person name="Grigoriev I."/>
            <person name="Martin F."/>
            <person name="Perotto S."/>
        </authorList>
    </citation>
    <scope>NUCLEOTIDE SEQUENCE [LARGE SCALE GENOMIC DNA]</scope>
    <source>
        <strain evidence="1 2">F</strain>
    </source>
</reference>